<name>G9ZMW4_9LACO</name>
<comment type="caution">
    <text evidence="1">The sequence shown here is derived from an EMBL/GenBank/DDBJ whole genome shotgun (WGS) entry which is preliminary data.</text>
</comment>
<dbReference type="Proteomes" id="UP000004625">
    <property type="component" value="Unassembled WGS sequence"/>
</dbReference>
<evidence type="ECO:0000313" key="2">
    <source>
        <dbReference type="Proteomes" id="UP000004625"/>
    </source>
</evidence>
<dbReference type="AlphaFoldDB" id="G9ZMW4"/>
<dbReference type="HOGENOM" id="CLU_3169531_0_0_9"/>
<organism evidence="1 2">
    <name type="scientific">Lentilactobacillus parafarraginis F0439</name>
    <dbReference type="NCBI Taxonomy" id="797515"/>
    <lineage>
        <taxon>Bacteria</taxon>
        <taxon>Bacillati</taxon>
        <taxon>Bacillota</taxon>
        <taxon>Bacilli</taxon>
        <taxon>Lactobacillales</taxon>
        <taxon>Lactobacillaceae</taxon>
        <taxon>Lentilactobacillus</taxon>
    </lineage>
</organism>
<evidence type="ECO:0000313" key="1">
    <source>
        <dbReference type="EMBL" id="EHL99237.1"/>
    </source>
</evidence>
<accession>G9ZMW4</accession>
<reference evidence="1 2" key="1">
    <citation type="submission" date="2011-09" db="EMBL/GenBank/DDBJ databases">
        <authorList>
            <person name="Weinstock G."/>
            <person name="Sodergren E."/>
            <person name="Clifton S."/>
            <person name="Fulton L."/>
            <person name="Fulton B."/>
            <person name="Courtney L."/>
            <person name="Fronick C."/>
            <person name="Harrison M."/>
            <person name="Strong C."/>
            <person name="Farmer C."/>
            <person name="Delahaunty K."/>
            <person name="Markovic C."/>
            <person name="Hall O."/>
            <person name="Minx P."/>
            <person name="Tomlinson C."/>
            <person name="Mitreva M."/>
            <person name="Hou S."/>
            <person name="Chen J."/>
            <person name="Wollam A."/>
            <person name="Pepin K.H."/>
            <person name="Johnson M."/>
            <person name="Bhonagiri V."/>
            <person name="Zhang X."/>
            <person name="Suruliraj S."/>
            <person name="Warren W."/>
            <person name="Chinwalla A."/>
            <person name="Mardis E.R."/>
            <person name="Wilson R.K."/>
        </authorList>
    </citation>
    <scope>NUCLEOTIDE SEQUENCE [LARGE SCALE GENOMIC DNA]</scope>
    <source>
        <strain evidence="1 2">F0439</strain>
    </source>
</reference>
<dbReference type="EMBL" id="AGEY01000047">
    <property type="protein sequence ID" value="EHL99237.1"/>
    <property type="molecule type" value="Genomic_DNA"/>
</dbReference>
<proteinExistence type="predicted"/>
<dbReference type="PATRIC" id="fig|797515.3.peg.988"/>
<keyword evidence="2" id="KW-1185">Reference proteome</keyword>
<gene>
    <name evidence="1" type="ORF">HMPREF9103_01065</name>
</gene>
<protein>
    <submittedName>
        <fullName evidence="1">Uncharacterized protein</fullName>
    </submittedName>
</protein>
<sequence>MALAGPQISTFKKYLIPAATDSEVSLLVHQAWKYQRSLHPGGFSFIW</sequence>